<dbReference type="RefSeq" id="XP_003005015.1">
    <property type="nucleotide sequence ID" value="XM_003004969.1"/>
</dbReference>
<reference evidence="2" key="1">
    <citation type="journal article" date="2011" name="PLoS Pathog.">
        <title>Comparative genomics yields insights into niche adaptation of plant vascular wilt pathogens.</title>
        <authorList>
            <person name="Klosterman S.J."/>
            <person name="Subbarao K.V."/>
            <person name="Kang S."/>
            <person name="Veronese P."/>
            <person name="Gold S.E."/>
            <person name="Thomma B.P.H.J."/>
            <person name="Chen Z."/>
            <person name="Henrissat B."/>
            <person name="Lee Y.-H."/>
            <person name="Park J."/>
            <person name="Garcia-Pedrajas M.D."/>
            <person name="Barbara D.J."/>
            <person name="Anchieta A."/>
            <person name="de Jonge R."/>
            <person name="Santhanam P."/>
            <person name="Maruthachalam K."/>
            <person name="Atallah Z."/>
            <person name="Amyotte S.G."/>
            <person name="Paz Z."/>
            <person name="Inderbitzin P."/>
            <person name="Hayes R.J."/>
            <person name="Heiman D.I."/>
            <person name="Young S."/>
            <person name="Zeng Q."/>
            <person name="Engels R."/>
            <person name="Galagan J."/>
            <person name="Cuomo C.A."/>
            <person name="Dobinson K.F."/>
            <person name="Ma L.-J."/>
        </authorList>
    </citation>
    <scope>NUCLEOTIDE SEQUENCE [LARGE SCALE GENOMIC DNA]</scope>
    <source>
        <strain evidence="2">VaMs.102 / ATCC MYA-4576 / FGSC 10136</strain>
    </source>
</reference>
<name>C9SHT9_VERA1</name>
<dbReference type="EMBL" id="DS985218">
    <property type="protein sequence ID" value="EEY18512.1"/>
    <property type="molecule type" value="Genomic_DNA"/>
</dbReference>
<proteinExistence type="predicted"/>
<dbReference type="HOGENOM" id="CLU_3410819_0_0_1"/>
<protein>
    <submittedName>
        <fullName evidence="1">Uncharacterized protein</fullName>
    </submittedName>
</protein>
<organism evidence="2">
    <name type="scientific">Verticillium alfalfae (strain VaMs.102 / ATCC MYA-4576 / FGSC 10136)</name>
    <name type="common">Verticillium wilt of alfalfa</name>
    <name type="synonym">Verticillium albo-atrum</name>
    <dbReference type="NCBI Taxonomy" id="526221"/>
    <lineage>
        <taxon>Eukaryota</taxon>
        <taxon>Fungi</taxon>
        <taxon>Dikarya</taxon>
        <taxon>Ascomycota</taxon>
        <taxon>Pezizomycotina</taxon>
        <taxon>Sordariomycetes</taxon>
        <taxon>Hypocreomycetidae</taxon>
        <taxon>Glomerellales</taxon>
        <taxon>Plectosphaerellaceae</taxon>
        <taxon>Verticillium</taxon>
    </lineage>
</organism>
<dbReference type="KEGG" id="val:VDBG_04621"/>
<gene>
    <name evidence="1" type="ORF">VDBG_04621</name>
</gene>
<evidence type="ECO:0000313" key="2">
    <source>
        <dbReference type="Proteomes" id="UP000008698"/>
    </source>
</evidence>
<dbReference type="GeneID" id="9530232"/>
<dbReference type="Proteomes" id="UP000008698">
    <property type="component" value="Unassembled WGS sequence"/>
</dbReference>
<accession>C9SHT9</accession>
<evidence type="ECO:0000313" key="1">
    <source>
        <dbReference type="EMBL" id="EEY18512.1"/>
    </source>
</evidence>
<keyword evidence="2" id="KW-1185">Reference proteome</keyword>
<dbReference type="AlphaFoldDB" id="C9SHT9"/>
<sequence>MSSSATRLKDEGSKLQVVMAGATAGLVSR</sequence>